<evidence type="ECO:0000256" key="1">
    <source>
        <dbReference type="ARBA" id="ARBA00004141"/>
    </source>
</evidence>
<evidence type="ECO:0000256" key="2">
    <source>
        <dbReference type="ARBA" id="ARBA00022692"/>
    </source>
</evidence>
<comment type="subcellular location">
    <subcellularLocation>
        <location evidence="1">Membrane</location>
        <topology evidence="1">Multi-pass membrane protein</topology>
    </subcellularLocation>
</comment>
<dbReference type="InterPro" id="IPR018045">
    <property type="entry name" value="S04_transporter_CS"/>
</dbReference>
<feature type="transmembrane region" description="Helical" evidence="5">
    <location>
        <begin position="192"/>
        <end position="212"/>
    </location>
</feature>
<dbReference type="AlphaFoldDB" id="A0A6B9UQ70"/>
<protein>
    <submittedName>
        <fullName evidence="7">Sodium-independent sulfate anion transporter-like</fullName>
    </submittedName>
</protein>
<dbReference type="Pfam" id="PF01740">
    <property type="entry name" value="STAS"/>
    <property type="match status" value="1"/>
</dbReference>
<name>A0A6B9UQ70_LIMAT</name>
<dbReference type="Gene3D" id="3.30.750.24">
    <property type="entry name" value="STAS domain"/>
    <property type="match status" value="1"/>
</dbReference>
<feature type="transmembrane region" description="Helical" evidence="5">
    <location>
        <begin position="263"/>
        <end position="287"/>
    </location>
</feature>
<feature type="transmembrane region" description="Helical" evidence="5">
    <location>
        <begin position="583"/>
        <end position="614"/>
    </location>
</feature>
<organism evidence="7">
    <name type="scientific">Limenitis arthemis astyanax</name>
    <name type="common">red-spotted purple</name>
    <dbReference type="NCBI Taxonomy" id="324813"/>
    <lineage>
        <taxon>Eukaryota</taxon>
        <taxon>Metazoa</taxon>
        <taxon>Ecdysozoa</taxon>
        <taxon>Arthropoda</taxon>
        <taxon>Hexapoda</taxon>
        <taxon>Insecta</taxon>
        <taxon>Pterygota</taxon>
        <taxon>Neoptera</taxon>
        <taxon>Endopterygota</taxon>
        <taxon>Lepidoptera</taxon>
        <taxon>Glossata</taxon>
        <taxon>Ditrysia</taxon>
        <taxon>Papilionoidea</taxon>
        <taxon>Nymphalidae</taxon>
        <taxon>Limenitidinae</taxon>
        <taxon>Limenitidini</taxon>
        <taxon>Limenitis</taxon>
    </lineage>
</organism>
<evidence type="ECO:0000256" key="5">
    <source>
        <dbReference type="SAM" id="Phobius"/>
    </source>
</evidence>
<keyword evidence="2 5" id="KW-0812">Transmembrane</keyword>
<feature type="transmembrane region" description="Helical" evidence="5">
    <location>
        <begin position="389"/>
        <end position="411"/>
    </location>
</feature>
<dbReference type="InterPro" id="IPR002645">
    <property type="entry name" value="STAS_dom"/>
</dbReference>
<evidence type="ECO:0000256" key="4">
    <source>
        <dbReference type="ARBA" id="ARBA00023136"/>
    </source>
</evidence>
<dbReference type="CDD" id="cd07042">
    <property type="entry name" value="STAS_SulP_like_sulfate_transporter"/>
    <property type="match status" value="1"/>
</dbReference>
<dbReference type="SUPFAM" id="SSF52091">
    <property type="entry name" value="SpoIIaa-like"/>
    <property type="match status" value="1"/>
</dbReference>
<dbReference type="PANTHER" id="PTHR11814">
    <property type="entry name" value="SULFATE TRANSPORTER"/>
    <property type="match status" value="1"/>
</dbReference>
<feature type="transmembrane region" description="Helical" evidence="5">
    <location>
        <begin position="527"/>
        <end position="547"/>
    </location>
</feature>
<dbReference type="Pfam" id="PF00916">
    <property type="entry name" value="Sulfate_transp"/>
    <property type="match status" value="1"/>
</dbReference>
<dbReference type="GO" id="GO:0016020">
    <property type="term" value="C:membrane"/>
    <property type="evidence" value="ECO:0007669"/>
    <property type="project" value="UniProtKB-SubCell"/>
</dbReference>
<keyword evidence="3 5" id="KW-1133">Transmembrane helix</keyword>
<dbReference type="PROSITE" id="PS50801">
    <property type="entry name" value="STAS"/>
    <property type="match status" value="1"/>
</dbReference>
<dbReference type="InterPro" id="IPR001902">
    <property type="entry name" value="SLC26A/SulP_fam"/>
</dbReference>
<dbReference type="InterPro" id="IPR011547">
    <property type="entry name" value="SLC26A/SulP_dom"/>
</dbReference>
<keyword evidence="4 5" id="KW-0472">Membrane</keyword>
<proteinExistence type="evidence at transcript level"/>
<evidence type="ECO:0000313" key="7">
    <source>
        <dbReference type="EMBL" id="QHN70712.1"/>
    </source>
</evidence>
<accession>A0A6B9UQ70</accession>
<reference evidence="7" key="1">
    <citation type="journal article" date="2020" name="Mol. Biol. Evol.">
        <title>Disentangling population history and character evolution among hybridizing lineages.</title>
        <authorList>
            <person name="Mullen S.P."/>
            <person name="VanKuren N.W."/>
            <person name="Zhang W."/>
            <person name="Nallu S."/>
            <person name="Kristiansen E.B."/>
            <person name="Wuyun Q."/>
            <person name="Liu K."/>
            <person name="Hill R.I."/>
            <person name="Briscoe A.D."/>
            <person name="Kronforst M.R."/>
        </authorList>
    </citation>
    <scope>NUCLEOTIDE SEQUENCE</scope>
</reference>
<feature type="domain" description="STAS" evidence="6">
    <location>
        <begin position="636"/>
        <end position="710"/>
    </location>
</feature>
<evidence type="ECO:0000256" key="3">
    <source>
        <dbReference type="ARBA" id="ARBA00022989"/>
    </source>
</evidence>
<feature type="transmembrane region" description="Helical" evidence="5">
    <location>
        <begin position="339"/>
        <end position="356"/>
    </location>
</feature>
<feature type="transmembrane region" description="Helical" evidence="5">
    <location>
        <begin position="554"/>
        <end position="571"/>
    </location>
</feature>
<feature type="transmembrane region" description="Helical" evidence="5">
    <location>
        <begin position="294"/>
        <end position="319"/>
    </location>
</feature>
<feature type="transmembrane region" description="Helical" evidence="5">
    <location>
        <begin position="455"/>
        <end position="477"/>
    </location>
</feature>
<dbReference type="PROSITE" id="PS01130">
    <property type="entry name" value="SLC26A"/>
    <property type="match status" value="1"/>
</dbReference>
<evidence type="ECO:0000259" key="6">
    <source>
        <dbReference type="PROSITE" id="PS50801"/>
    </source>
</evidence>
<dbReference type="GO" id="GO:0008271">
    <property type="term" value="F:secondary active sulfate transmembrane transporter activity"/>
    <property type="evidence" value="ECO:0007669"/>
    <property type="project" value="InterPro"/>
</dbReference>
<dbReference type="InterPro" id="IPR036513">
    <property type="entry name" value="STAS_dom_sf"/>
</dbReference>
<dbReference type="EMBL" id="MN842772">
    <property type="protein sequence ID" value="QHN70712.1"/>
    <property type="molecule type" value="mRNA"/>
</dbReference>
<sequence length="741" mass="80198">MTKYKLNNTVRSSSEVTLTSYMTGSTDSERKDDASYQIQDAENDPDKCHVCPNSCEFLQEPGKIAASLEKRYDKYSLNELKVENLGRDACLCEKFNGGCKLCPRPSLAPTLTLSFDGSQKDSCFTCQGPTCGTPNPVANGSYQPFSPSQKSHWKSDVIRRMRACCSKKTLLRRVPILAWLPGYSFRSGLADIIAGITVGLTVIPQAIAYANVAGLPPQYGLYSSFMACFVYTVFGSVKDSAIGPTAIAAILTRENLHGLGPEFAVLLTFLSGCVELIMGILQLGFLIDFISGPVSVGFTSAAAIIIATTQVKDILGLSFPGGKFLQVWTGMYEHIGETRLWDTVLGVSCIVVLLLLRKVKDIKIGTKEVSEVGKSEKVSRLKAFVSQCLWFLSTTRNIFVVLVCAALAYYFDTQNKQPFVLTGEVKAGLPHITPPPFSATVGNHTYSFTEMASTLGSAIFVVPLLSILENIALAKVFSEGKYVDATQEMLALGVCNIASSLVDSMPVSGALSRGAVNHASGVASPAGGLYTGALVLLALQYFTPYFYYIPKASLAAVIIAAVVFMMELHVFKPIWRTKKVDIIPAVVTFTACLVTRLELGIVLGIAVNLLFLLYASARPAVRVTTAVSEGGVRYAVATIDRALAFPAAEFVRRALRKAAGDVPLVLDAHHVQAADFTAANGIKSLIEDFHARGQTIIFYNVKPSIAEVFKGVKPREFVYCSCRAELERLLLEAQRKSKQAA</sequence>